<dbReference type="Proteomes" id="UP000184248">
    <property type="component" value="Unassembled WGS sequence"/>
</dbReference>
<evidence type="ECO:0000313" key="1">
    <source>
        <dbReference type="EMBL" id="SHK67989.1"/>
    </source>
</evidence>
<proteinExistence type="predicted"/>
<dbReference type="AlphaFoldDB" id="A0A1M6UFP3"/>
<organism evidence="1 2">
    <name type="scientific">Halomonas caseinilytica</name>
    <dbReference type="NCBI Taxonomy" id="438744"/>
    <lineage>
        <taxon>Bacteria</taxon>
        <taxon>Pseudomonadati</taxon>
        <taxon>Pseudomonadota</taxon>
        <taxon>Gammaproteobacteria</taxon>
        <taxon>Oceanospirillales</taxon>
        <taxon>Halomonadaceae</taxon>
        <taxon>Halomonas</taxon>
    </lineage>
</organism>
<dbReference type="RefSeq" id="WP_064700470.1">
    <property type="nucleotide sequence ID" value="NZ_BDEO01000011.1"/>
</dbReference>
<gene>
    <name evidence="1" type="ORF">SAMN05192556_104251</name>
</gene>
<sequence>MADPTNYQQFNQRTTELVQVVTDALKAAYGLENISQGEALGLLAGIDNLSSAPVGNVGALLSALGFNNVLPNGRNVNGPWPTSTLDDFESVGADVYYCGGDVNDKPYPAFGICLHLPIFSSAYQIYFSGFSNSSSVEVLTRFAQKDDNGNWIGTDWREWLSKPTHTTDRLQVAKNVAEQSGPDSLGGYIFAVTDTACWHGQTTAGANLTPCGIQANGAIAQGDNGKTRTGTWRCLGRGAAGDATLWQKVAD</sequence>
<name>A0A1M6UFP3_9GAMM</name>
<reference evidence="2" key="1">
    <citation type="submission" date="2016-11" db="EMBL/GenBank/DDBJ databases">
        <authorList>
            <person name="Varghese N."/>
            <person name="Submissions S."/>
        </authorList>
    </citation>
    <scope>NUCLEOTIDE SEQUENCE [LARGE SCALE GENOMIC DNA]</scope>
    <source>
        <strain evidence="2">ALO Sharm</strain>
    </source>
</reference>
<accession>A0A1M6UFP3</accession>
<dbReference type="EMBL" id="FRAL01000004">
    <property type="protein sequence ID" value="SHK67989.1"/>
    <property type="molecule type" value="Genomic_DNA"/>
</dbReference>
<protein>
    <submittedName>
        <fullName evidence="1">Uncharacterized protein</fullName>
    </submittedName>
</protein>
<keyword evidence="2" id="KW-1185">Reference proteome</keyword>
<evidence type="ECO:0000313" key="2">
    <source>
        <dbReference type="Proteomes" id="UP000184248"/>
    </source>
</evidence>